<keyword evidence="5" id="KW-1133">Transmembrane helix</keyword>
<dbReference type="InterPro" id="IPR049177">
    <property type="entry name" value="MgtC_SapB_SrpB_YhiD_N"/>
</dbReference>
<dbReference type="Pfam" id="PF02308">
    <property type="entry name" value="MgtC"/>
    <property type="match status" value="1"/>
</dbReference>
<comment type="similarity">
    <text evidence="2">Belongs to the MgtC/SapB family.</text>
</comment>
<dbReference type="PRINTS" id="PR01837">
    <property type="entry name" value="MGTCSAPBPROT"/>
</dbReference>
<dbReference type="AlphaFoldDB" id="A0A7U9TK20"/>
<evidence type="ECO:0000256" key="4">
    <source>
        <dbReference type="ARBA" id="ARBA00022692"/>
    </source>
</evidence>
<dbReference type="EMBL" id="AP024412">
    <property type="protein sequence ID" value="BCR36857.1"/>
    <property type="molecule type" value="Genomic_DNA"/>
</dbReference>
<protein>
    <recommendedName>
        <fullName evidence="7">MgtC/SapB/SrpB/YhiD N-terminal domain-containing protein</fullName>
    </recommendedName>
</protein>
<dbReference type="PANTHER" id="PTHR33778:SF1">
    <property type="entry name" value="MAGNESIUM TRANSPORTER YHID-RELATED"/>
    <property type="match status" value="1"/>
</dbReference>
<evidence type="ECO:0000256" key="6">
    <source>
        <dbReference type="ARBA" id="ARBA00023136"/>
    </source>
</evidence>
<evidence type="ECO:0000256" key="5">
    <source>
        <dbReference type="ARBA" id="ARBA00022989"/>
    </source>
</evidence>
<reference evidence="8" key="1">
    <citation type="submission" date="2021-01" db="EMBL/GenBank/DDBJ databases">
        <title>Draft genome sequence of Acholeplasmataceae bacterium strain Mahy22.</title>
        <authorList>
            <person name="Watanabe M."/>
            <person name="Kojima H."/>
            <person name="Fukui M."/>
        </authorList>
    </citation>
    <scope>NUCLEOTIDE SEQUENCE</scope>
    <source>
        <strain evidence="8">Mahy22</strain>
    </source>
</reference>
<dbReference type="InterPro" id="IPR003416">
    <property type="entry name" value="MgtC/SapB/SrpB/YhiD_fam"/>
</dbReference>
<keyword evidence="4" id="KW-0812">Transmembrane</keyword>
<keyword evidence="6" id="KW-0472">Membrane</keyword>
<comment type="subcellular location">
    <subcellularLocation>
        <location evidence="1">Cell membrane</location>
        <topology evidence="1">Multi-pass membrane protein</topology>
    </subcellularLocation>
</comment>
<evidence type="ECO:0000259" key="7">
    <source>
        <dbReference type="Pfam" id="PF02308"/>
    </source>
</evidence>
<sequence>MILELELGMTFNDILLKILLPLFLTYIISAFVGFERQNVGKAAGLSSHILVALGSAGIAIMQRLMFEQQILLAQSGLNIDPEQQRVIAQVVTGIGFVGAGVIIKDQAHVVRGITTAATIWVTAMVGLILGSGYILVGSILGVLMIVLVLARDFYRGFNPFKPHHKQEPNDREIK</sequence>
<gene>
    <name evidence="8" type="ORF">MPAN_017500</name>
</gene>
<keyword evidence="9" id="KW-1185">Reference proteome</keyword>
<name>A0A7U9TK20_9MOLU</name>
<organism evidence="8 9">
    <name type="scientific">Mariniplasma anaerobium</name>
    <dbReference type="NCBI Taxonomy" id="2735436"/>
    <lineage>
        <taxon>Bacteria</taxon>
        <taxon>Bacillati</taxon>
        <taxon>Mycoplasmatota</taxon>
        <taxon>Mollicutes</taxon>
        <taxon>Acholeplasmatales</taxon>
        <taxon>Acholeplasmataceae</taxon>
        <taxon>Mariniplasma</taxon>
    </lineage>
</organism>
<dbReference type="Proteomes" id="UP000620133">
    <property type="component" value="Chromosome"/>
</dbReference>
<dbReference type="GO" id="GO:0005886">
    <property type="term" value="C:plasma membrane"/>
    <property type="evidence" value="ECO:0007669"/>
    <property type="project" value="UniProtKB-SubCell"/>
</dbReference>
<dbReference type="KEGG" id="manr:MPAN_017500"/>
<evidence type="ECO:0000256" key="1">
    <source>
        <dbReference type="ARBA" id="ARBA00004651"/>
    </source>
</evidence>
<dbReference type="RefSeq" id="WP_176239499.1">
    <property type="nucleotide sequence ID" value="NZ_AP024412.1"/>
</dbReference>
<evidence type="ECO:0000256" key="2">
    <source>
        <dbReference type="ARBA" id="ARBA00009298"/>
    </source>
</evidence>
<proteinExistence type="inferred from homology"/>
<accession>A0A7U9TK20</accession>
<evidence type="ECO:0000256" key="3">
    <source>
        <dbReference type="ARBA" id="ARBA00022475"/>
    </source>
</evidence>
<feature type="domain" description="MgtC/SapB/SrpB/YhiD N-terminal" evidence="7">
    <location>
        <begin position="22"/>
        <end position="150"/>
    </location>
</feature>
<dbReference type="PANTHER" id="PTHR33778">
    <property type="entry name" value="PROTEIN MGTC"/>
    <property type="match status" value="1"/>
</dbReference>
<keyword evidence="3" id="KW-1003">Cell membrane</keyword>
<evidence type="ECO:0000313" key="8">
    <source>
        <dbReference type="EMBL" id="BCR36857.1"/>
    </source>
</evidence>
<evidence type="ECO:0000313" key="9">
    <source>
        <dbReference type="Proteomes" id="UP000620133"/>
    </source>
</evidence>